<dbReference type="GeneID" id="132712572"/>
<keyword evidence="2" id="KW-1185">Reference proteome</keyword>
<feature type="compositionally biased region" description="Low complexity" evidence="1">
    <location>
        <begin position="19"/>
        <end position="31"/>
    </location>
</feature>
<accession>A0ABM3ZQ43</accession>
<evidence type="ECO:0000313" key="2">
    <source>
        <dbReference type="Proteomes" id="UP001652622"/>
    </source>
</evidence>
<reference evidence="3" key="1">
    <citation type="submission" date="2025-08" db="UniProtKB">
        <authorList>
            <consortium name="RefSeq"/>
        </authorList>
    </citation>
    <scope>IDENTIFICATION</scope>
    <source>
        <tissue evidence="3">Blood</tissue>
    </source>
</reference>
<feature type="region of interest" description="Disordered" evidence="1">
    <location>
        <begin position="1"/>
        <end position="272"/>
    </location>
</feature>
<dbReference type="RefSeq" id="XP_060550493.1">
    <property type="nucleotide sequence ID" value="XM_060694510.1"/>
</dbReference>
<sequence>MGPDVVPVRVLRATPPSPARQARGRGQQGARWGPGYRLPQGAARSVSGEGAKGGCLEGSREAKARGGHGPPAWPPTRLSRAPPAEGPPTRAPREAPRGLPGEGPAASAPGRQGQPTRGLQRDLPGAAASSDRPEAPPAETPPRPELPPQLPGPGEPQVRSPAPQGGGGDGRGLRGSPALPRLAPARRSRPAEAAALLAPEETSPGPPPASLAHAPPCSVSQATPRPSPLPRSSPPSPAPLPGQIGAGSLRPPPPQCPQALFRQLCRGGGGTV</sequence>
<dbReference type="Proteomes" id="UP001652622">
    <property type="component" value="Unplaced"/>
</dbReference>
<proteinExistence type="predicted"/>
<evidence type="ECO:0000256" key="1">
    <source>
        <dbReference type="SAM" id="MobiDB-lite"/>
    </source>
</evidence>
<name>A0ABM3ZQ43_PANGU</name>
<feature type="compositionally biased region" description="Pro residues" evidence="1">
    <location>
        <begin position="135"/>
        <end position="154"/>
    </location>
</feature>
<feature type="compositionally biased region" description="Pro residues" evidence="1">
    <location>
        <begin position="225"/>
        <end position="240"/>
    </location>
</feature>
<gene>
    <name evidence="3" type="primary">LOC132712572</name>
</gene>
<evidence type="ECO:0000313" key="3">
    <source>
        <dbReference type="RefSeq" id="XP_060550493.1"/>
    </source>
</evidence>
<feature type="compositionally biased region" description="Low complexity" evidence="1">
    <location>
        <begin position="174"/>
        <end position="201"/>
    </location>
</feature>
<protein>
    <submittedName>
        <fullName evidence="3">Proline-rich proteoglycan 2-like</fullName>
    </submittedName>
</protein>
<organism evidence="2 3">
    <name type="scientific">Pantherophis guttatus</name>
    <name type="common">Corn snake</name>
    <name type="synonym">Elaphe guttata</name>
    <dbReference type="NCBI Taxonomy" id="94885"/>
    <lineage>
        <taxon>Eukaryota</taxon>
        <taxon>Metazoa</taxon>
        <taxon>Chordata</taxon>
        <taxon>Craniata</taxon>
        <taxon>Vertebrata</taxon>
        <taxon>Euteleostomi</taxon>
        <taxon>Lepidosauria</taxon>
        <taxon>Squamata</taxon>
        <taxon>Bifurcata</taxon>
        <taxon>Unidentata</taxon>
        <taxon>Episquamata</taxon>
        <taxon>Toxicofera</taxon>
        <taxon>Serpentes</taxon>
        <taxon>Colubroidea</taxon>
        <taxon>Colubridae</taxon>
        <taxon>Colubrinae</taxon>
        <taxon>Pantherophis</taxon>
    </lineage>
</organism>